<dbReference type="Proteomes" id="UP000192980">
    <property type="component" value="Unassembled WGS sequence"/>
</dbReference>
<dbReference type="RefSeq" id="WP_085472600.1">
    <property type="nucleotide sequence ID" value="NZ_CP038029.1"/>
</dbReference>
<dbReference type="EMBL" id="FXAU01000003">
    <property type="protein sequence ID" value="SMG28757.1"/>
    <property type="molecule type" value="Genomic_DNA"/>
</dbReference>
<protein>
    <submittedName>
        <fullName evidence="1">Uncharacterized protein</fullName>
    </submittedName>
</protein>
<gene>
    <name evidence="1" type="ORF">SAMN05660862_1836</name>
</gene>
<keyword evidence="2" id="KW-1185">Reference proteome</keyword>
<dbReference type="STRING" id="561061.SAMN05660862_1836"/>
<evidence type="ECO:0000313" key="1">
    <source>
        <dbReference type="EMBL" id="SMG28757.1"/>
    </source>
</evidence>
<organism evidence="1 2">
    <name type="scientific">Sphingobacterium psychroaquaticum</name>
    <dbReference type="NCBI Taxonomy" id="561061"/>
    <lineage>
        <taxon>Bacteria</taxon>
        <taxon>Pseudomonadati</taxon>
        <taxon>Bacteroidota</taxon>
        <taxon>Sphingobacteriia</taxon>
        <taxon>Sphingobacteriales</taxon>
        <taxon>Sphingobacteriaceae</taxon>
        <taxon>Sphingobacterium</taxon>
    </lineage>
</organism>
<proteinExistence type="predicted"/>
<reference evidence="1 2" key="1">
    <citation type="submission" date="2017-04" db="EMBL/GenBank/DDBJ databases">
        <authorList>
            <person name="Afonso C.L."/>
            <person name="Miller P.J."/>
            <person name="Scott M.A."/>
            <person name="Spackman E."/>
            <person name="Goraichik I."/>
            <person name="Dimitrov K.M."/>
            <person name="Suarez D.L."/>
            <person name="Swayne D.E."/>
        </authorList>
    </citation>
    <scope>NUCLEOTIDE SEQUENCE [LARGE SCALE GENOMIC DNA]</scope>
    <source>
        <strain evidence="1 2">DSM 22418</strain>
    </source>
</reference>
<sequence>MIAAFNFLNDLKSTSYRIFGRIAFFLFVFLFSGLSVFGQRSEIDVDIFGNLNYKSRDGKYTATLEKNIFDDLIYKDSRRNQITFEKKYLDKEYRGIIGNKEQQRKLFLNLVRENRRDENYKASYKIDIFDKLIIEDNRGYKLEEGKDIFGHNNIEEQRNGVKSSLKRNIHGYLEFQEGRDNASLKKDIFDKWTYEDSFGNKVQLAPKTWDRMIRRFRTDEAILQFFVDQFFF</sequence>
<accession>A0A1X7JLH6</accession>
<name>A0A1X7JLH6_9SPHI</name>
<evidence type="ECO:0000313" key="2">
    <source>
        <dbReference type="Proteomes" id="UP000192980"/>
    </source>
</evidence>
<dbReference type="OrthoDB" id="996847at2"/>
<dbReference type="AlphaFoldDB" id="A0A1X7JLH6"/>